<organism evidence="2 3">
    <name type="scientific">Reticulomyxa filosa</name>
    <dbReference type="NCBI Taxonomy" id="46433"/>
    <lineage>
        <taxon>Eukaryota</taxon>
        <taxon>Sar</taxon>
        <taxon>Rhizaria</taxon>
        <taxon>Retaria</taxon>
        <taxon>Foraminifera</taxon>
        <taxon>Monothalamids</taxon>
        <taxon>Reticulomyxidae</taxon>
        <taxon>Reticulomyxa</taxon>
    </lineage>
</organism>
<sequence length="207" mass="23554">MDGLNNTTLEENYAKLMQKLQSVYNSAKTKNDVDSLDTQKELSVAIYYFLNERDEKEFMKLFTKAFDWNTDYGEEEGLQFVHADDNDEENDNESENDNDNDNDNDLNAESETTEKKEKQETKSESSNDEMIGSRETLDASHLPTMAQGKQGRVQQSINNNNNNNNNNKAGESNDSKENPNQGSNHTNFTIGMTKAEKQVSLTQNVNR</sequence>
<feature type="region of interest" description="Disordered" evidence="1">
    <location>
        <begin position="85"/>
        <end position="207"/>
    </location>
</feature>
<protein>
    <submittedName>
        <fullName evidence="2">RNA-binding region RNP-1 domain-containing protein</fullName>
    </submittedName>
</protein>
<proteinExistence type="predicted"/>
<feature type="compositionally biased region" description="Acidic residues" evidence="1">
    <location>
        <begin position="85"/>
        <end position="108"/>
    </location>
</feature>
<dbReference type="EMBL" id="ASPP01000047">
    <property type="protein sequence ID" value="ETO37018.1"/>
    <property type="molecule type" value="Genomic_DNA"/>
</dbReference>
<evidence type="ECO:0000256" key="1">
    <source>
        <dbReference type="SAM" id="MobiDB-lite"/>
    </source>
</evidence>
<evidence type="ECO:0000313" key="2">
    <source>
        <dbReference type="EMBL" id="ETO37018.1"/>
    </source>
</evidence>
<feature type="compositionally biased region" description="Polar residues" evidence="1">
    <location>
        <begin position="178"/>
        <end position="190"/>
    </location>
</feature>
<feature type="compositionally biased region" description="Basic and acidic residues" evidence="1">
    <location>
        <begin position="112"/>
        <end position="138"/>
    </location>
</feature>
<accession>X6PFY5</accession>
<feature type="compositionally biased region" description="Low complexity" evidence="1">
    <location>
        <begin position="158"/>
        <end position="167"/>
    </location>
</feature>
<evidence type="ECO:0000313" key="3">
    <source>
        <dbReference type="Proteomes" id="UP000023152"/>
    </source>
</evidence>
<dbReference type="AlphaFoldDB" id="X6PFY5"/>
<keyword evidence="3" id="KW-1185">Reference proteome</keyword>
<dbReference type="OMA" id="RDEKEFM"/>
<reference evidence="2 3" key="1">
    <citation type="journal article" date="2013" name="Curr. Biol.">
        <title>The Genome of the Foraminiferan Reticulomyxa filosa.</title>
        <authorList>
            <person name="Glockner G."/>
            <person name="Hulsmann N."/>
            <person name="Schleicher M."/>
            <person name="Noegel A.A."/>
            <person name="Eichinger L."/>
            <person name="Gallinger C."/>
            <person name="Pawlowski J."/>
            <person name="Sierra R."/>
            <person name="Euteneuer U."/>
            <person name="Pillet L."/>
            <person name="Moustafa A."/>
            <person name="Platzer M."/>
            <person name="Groth M."/>
            <person name="Szafranski K."/>
            <person name="Schliwa M."/>
        </authorList>
    </citation>
    <scope>NUCLEOTIDE SEQUENCE [LARGE SCALE GENOMIC DNA]</scope>
</reference>
<gene>
    <name evidence="2" type="ORF">RFI_00041</name>
</gene>
<name>X6PFY5_RETFI</name>
<dbReference type="Proteomes" id="UP000023152">
    <property type="component" value="Unassembled WGS sequence"/>
</dbReference>
<comment type="caution">
    <text evidence="2">The sequence shown here is derived from an EMBL/GenBank/DDBJ whole genome shotgun (WGS) entry which is preliminary data.</text>
</comment>